<name>A0A6C0CG39_9ZZZZ</name>
<accession>A0A6C0CG39</accession>
<organism evidence="1">
    <name type="scientific">viral metagenome</name>
    <dbReference type="NCBI Taxonomy" id="1070528"/>
    <lineage>
        <taxon>unclassified sequences</taxon>
        <taxon>metagenomes</taxon>
        <taxon>organismal metagenomes</taxon>
    </lineage>
</organism>
<proteinExistence type="predicted"/>
<reference evidence="1" key="1">
    <citation type="journal article" date="2020" name="Nature">
        <title>Giant virus diversity and host interactions through global metagenomics.</title>
        <authorList>
            <person name="Schulz F."/>
            <person name="Roux S."/>
            <person name="Paez-Espino D."/>
            <person name="Jungbluth S."/>
            <person name="Walsh D.A."/>
            <person name="Denef V.J."/>
            <person name="McMahon K.D."/>
            <person name="Konstantinidis K.T."/>
            <person name="Eloe-Fadrosh E.A."/>
            <person name="Kyrpides N.C."/>
            <person name="Woyke T."/>
        </authorList>
    </citation>
    <scope>NUCLEOTIDE SEQUENCE</scope>
    <source>
        <strain evidence="1">GVMAG-M-3300021079-18</strain>
    </source>
</reference>
<protein>
    <submittedName>
        <fullName evidence="1">Uncharacterized protein</fullName>
    </submittedName>
</protein>
<sequence>MERVESLSDELWVYLSLPPREDKLCPPGFVMRYLGARDYLLRGEIGFQIDVRGNLAKLLDLPEGLHGVTAVAKGLKKHVSYENGTIDPFFDETGAFFQEIGTLRKYGKIVCSDVKEEWNALGFLKV</sequence>
<dbReference type="EMBL" id="MN739413">
    <property type="protein sequence ID" value="QHT03548.1"/>
    <property type="molecule type" value="Genomic_DNA"/>
</dbReference>
<dbReference type="AlphaFoldDB" id="A0A6C0CG39"/>
<evidence type="ECO:0000313" key="1">
    <source>
        <dbReference type="EMBL" id="QHT03548.1"/>
    </source>
</evidence>